<dbReference type="Gene3D" id="3.40.630.30">
    <property type="match status" value="1"/>
</dbReference>
<dbReference type="EMBL" id="JBDPZN010000010">
    <property type="protein sequence ID" value="MEO3684201.1"/>
    <property type="molecule type" value="Genomic_DNA"/>
</dbReference>
<dbReference type="SUPFAM" id="SSF55729">
    <property type="entry name" value="Acyl-CoA N-acyltransferases (Nat)"/>
    <property type="match status" value="1"/>
</dbReference>
<protein>
    <submittedName>
        <fullName evidence="2">GNAT family N-acetyltransferase</fullName>
    </submittedName>
</protein>
<dbReference type="Proteomes" id="UP001477278">
    <property type="component" value="Unassembled WGS sequence"/>
</dbReference>
<keyword evidence="3" id="KW-1185">Reference proteome</keyword>
<feature type="domain" description="N-acetyltransferase" evidence="1">
    <location>
        <begin position="11"/>
        <end position="163"/>
    </location>
</feature>
<dbReference type="InterPro" id="IPR000182">
    <property type="entry name" value="GNAT_dom"/>
</dbReference>
<evidence type="ECO:0000313" key="3">
    <source>
        <dbReference type="Proteomes" id="UP001477278"/>
    </source>
</evidence>
<gene>
    <name evidence="2" type="ORF">ABHN84_18165</name>
</gene>
<evidence type="ECO:0000313" key="2">
    <source>
        <dbReference type="EMBL" id="MEO3684201.1"/>
    </source>
</evidence>
<sequence length="190" mass="21536">MLSQLNSLFGISIRHASDRDAIIMAELFYSTRCDFYQLGLPQMTVDMLLQQQYQLQQISYKSHYPNAKDYILCQQSEVIGKLTLAVNPEYLHLVDLVLAPEIRGKGLGTAVLEALKQDAIAQKADIRLSVALDNPRAKAFYLQQGFIIHSISQTHETMLWQWRERVLSYASSINKIKGSLVDASSIINFN</sequence>
<comment type="caution">
    <text evidence="2">The sequence shown here is derived from an EMBL/GenBank/DDBJ whole genome shotgun (WGS) entry which is preliminary data.</text>
</comment>
<proteinExistence type="predicted"/>
<dbReference type="RefSeq" id="WP_347690809.1">
    <property type="nucleotide sequence ID" value="NZ_JBDPZN010000010.1"/>
</dbReference>
<dbReference type="CDD" id="cd04301">
    <property type="entry name" value="NAT_SF"/>
    <property type="match status" value="1"/>
</dbReference>
<dbReference type="InterPro" id="IPR016181">
    <property type="entry name" value="Acyl_CoA_acyltransferase"/>
</dbReference>
<dbReference type="Pfam" id="PF00583">
    <property type="entry name" value="Acetyltransf_1"/>
    <property type="match status" value="1"/>
</dbReference>
<organism evidence="2 3">
    <name type="scientific">Shewanella vesiculosa</name>
    <dbReference type="NCBI Taxonomy" id="518738"/>
    <lineage>
        <taxon>Bacteria</taxon>
        <taxon>Pseudomonadati</taxon>
        <taxon>Pseudomonadota</taxon>
        <taxon>Gammaproteobacteria</taxon>
        <taxon>Alteromonadales</taxon>
        <taxon>Shewanellaceae</taxon>
        <taxon>Shewanella</taxon>
    </lineage>
</organism>
<dbReference type="PROSITE" id="PS51186">
    <property type="entry name" value="GNAT"/>
    <property type="match status" value="1"/>
</dbReference>
<name>A0ABV0FTN3_9GAMM</name>
<reference evidence="2 3" key="1">
    <citation type="submission" date="2024-05" db="EMBL/GenBank/DDBJ databases">
        <title>Genome sequencing of Marine Estuary Bacteria, Shewanella vesiculosa and S. baltica, and Pseudomonas syringae.</title>
        <authorList>
            <person name="Gurung A."/>
            <person name="Maclea K.S."/>
        </authorList>
    </citation>
    <scope>NUCLEOTIDE SEQUENCE [LARGE SCALE GENOMIC DNA]</scope>
    <source>
        <strain evidence="2 3">1A</strain>
    </source>
</reference>
<accession>A0ABV0FTN3</accession>
<evidence type="ECO:0000259" key="1">
    <source>
        <dbReference type="PROSITE" id="PS51186"/>
    </source>
</evidence>